<dbReference type="InterPro" id="IPR025629">
    <property type="entry name" value="DUF4287"/>
</dbReference>
<dbReference type="RefSeq" id="WP_105935593.1">
    <property type="nucleotide sequence ID" value="NZ_PVNP01000188.1"/>
</dbReference>
<proteinExistence type="predicted"/>
<dbReference type="InterPro" id="IPR043714">
    <property type="entry name" value="DUF5655"/>
</dbReference>
<name>A0A2S9V7F0_9ALTE</name>
<sequence length="185" mass="20119">MASMEQAQATQIQNIEKATGKSLSELCSLVNSSGLTKHTDVVKMLKADLGLGHGNANLIAHMAKQAANPGDTDTPPMDLIYAGNKAHLRPIHEALLEALNTFGAFETAPKKTYISYRRSKQFAMIGPATKTAVELGINSRSLSEGNRLEKLPPGKMTPFRVRVTAPEQIDDELISWLNTAYQEAE</sequence>
<evidence type="ECO:0000313" key="3">
    <source>
        <dbReference type="Proteomes" id="UP000238949"/>
    </source>
</evidence>
<evidence type="ECO:0000313" key="2">
    <source>
        <dbReference type="EMBL" id="PRO72354.1"/>
    </source>
</evidence>
<gene>
    <name evidence="2" type="ORF">C6Y40_16990</name>
</gene>
<dbReference type="Pfam" id="PF18899">
    <property type="entry name" value="DUF5655"/>
    <property type="match status" value="1"/>
</dbReference>
<dbReference type="Pfam" id="PF14117">
    <property type="entry name" value="DUF4287"/>
    <property type="match status" value="1"/>
</dbReference>
<comment type="caution">
    <text evidence="2">The sequence shown here is derived from an EMBL/GenBank/DDBJ whole genome shotgun (WGS) entry which is preliminary data.</text>
</comment>
<accession>A0A2S9V7F0</accession>
<evidence type="ECO:0000259" key="1">
    <source>
        <dbReference type="Pfam" id="PF18899"/>
    </source>
</evidence>
<feature type="domain" description="DUF5655" evidence="1">
    <location>
        <begin position="78"/>
        <end position="182"/>
    </location>
</feature>
<dbReference type="Proteomes" id="UP000238949">
    <property type="component" value="Unassembled WGS sequence"/>
</dbReference>
<keyword evidence="3" id="KW-1185">Reference proteome</keyword>
<reference evidence="3" key="1">
    <citation type="journal article" date="2020" name="Int. J. Syst. Evol. Microbiol.">
        <title>Alteromonas alba sp. nov., a marine bacterium isolated from the seawater of the West Pacific Ocean.</title>
        <authorList>
            <person name="Sun C."/>
            <person name="Wu Y.-H."/>
            <person name="Xamxidin M."/>
            <person name="Cheng H."/>
            <person name="Xu X.-W."/>
        </authorList>
    </citation>
    <scope>NUCLEOTIDE SEQUENCE [LARGE SCALE GENOMIC DNA]</scope>
    <source>
        <strain evidence="3">190</strain>
    </source>
</reference>
<protein>
    <submittedName>
        <fullName evidence="2">DUF4287 domain-containing protein</fullName>
    </submittedName>
</protein>
<organism evidence="2 3">
    <name type="scientific">Alteromonas alba</name>
    <dbReference type="NCBI Taxonomy" id="2079529"/>
    <lineage>
        <taxon>Bacteria</taxon>
        <taxon>Pseudomonadati</taxon>
        <taxon>Pseudomonadota</taxon>
        <taxon>Gammaproteobacteria</taxon>
        <taxon>Alteromonadales</taxon>
        <taxon>Alteromonadaceae</taxon>
        <taxon>Alteromonas/Salinimonas group</taxon>
        <taxon>Alteromonas</taxon>
    </lineage>
</organism>
<dbReference type="AlphaFoldDB" id="A0A2S9V7F0"/>
<dbReference type="EMBL" id="PVNP01000188">
    <property type="protein sequence ID" value="PRO72354.1"/>
    <property type="molecule type" value="Genomic_DNA"/>
</dbReference>
<dbReference type="OrthoDB" id="9809825at2"/>